<dbReference type="PANTHER" id="PTHR43712:SF1">
    <property type="entry name" value="HYPOTHETICAL O-METHYLTRANSFERASE (EUROFUNG)-RELATED"/>
    <property type="match status" value="1"/>
</dbReference>
<dbReference type="EMBL" id="LKMD01000103">
    <property type="protein sequence ID" value="PIA96297.1"/>
    <property type="molecule type" value="Genomic_DNA"/>
</dbReference>
<evidence type="ECO:0000313" key="3">
    <source>
        <dbReference type="Proteomes" id="UP000230605"/>
    </source>
</evidence>
<evidence type="ECO:0000313" key="1">
    <source>
        <dbReference type="EMBL" id="PIA96297.1"/>
    </source>
</evidence>
<dbReference type="InterPro" id="IPR036390">
    <property type="entry name" value="WH_DNA-bd_sf"/>
</dbReference>
<evidence type="ECO:0000313" key="4">
    <source>
        <dbReference type="Proteomes" id="UP001302367"/>
    </source>
</evidence>
<dbReference type="Gene3D" id="1.10.10.10">
    <property type="entry name" value="Winged helix-like DNA-binding domain superfamily/Winged helix DNA-binding domain"/>
    <property type="match status" value="1"/>
</dbReference>
<reference evidence="2 4" key="2">
    <citation type="submission" date="2023-09" db="EMBL/GenBank/DDBJ databases">
        <title>Complete-Gapless Cercospora beticola genome.</title>
        <authorList>
            <person name="Wyatt N.A."/>
            <person name="Spanner R.E."/>
            <person name="Bolton M.D."/>
        </authorList>
    </citation>
    <scope>NUCLEOTIDE SEQUENCE [LARGE SCALE GENOMIC DNA]</scope>
    <source>
        <strain evidence="2">Cb09-40</strain>
    </source>
</reference>
<keyword evidence="4" id="KW-1185">Reference proteome</keyword>
<sequence>MDMDIESLIERINAVAASHAEKNITEDLAARLKLLKAAEDLVAALKPPDMVVADMAFSVFHYASVRLALEMGMFEKLVLAERPLPVTELAASPTADTQLVLRIARSLAATGFLADVQTAEGQDAFTIAAAGRHAIVPSCRAGLKFHFDQNLPVVIHAPEFFRQNGFKIPSTQQDGLFQHVYQTEDDCYTYWFKQPGVMENFNTFMQGYFETIDFVRPISWFPYDQVCFSRQAEQC</sequence>
<dbReference type="PANTHER" id="PTHR43712">
    <property type="entry name" value="PUTATIVE (AFU_ORTHOLOGUE AFUA_4G14580)-RELATED"/>
    <property type="match status" value="1"/>
</dbReference>
<protein>
    <submittedName>
        <fullName evidence="1">Uncharacterized protein</fullName>
    </submittedName>
</protein>
<proteinExistence type="predicted"/>
<dbReference type="Proteomes" id="UP001302367">
    <property type="component" value="Chromosome 8"/>
</dbReference>
<dbReference type="InterPro" id="IPR036388">
    <property type="entry name" value="WH-like_DNA-bd_sf"/>
</dbReference>
<name>A0A2G5HUS2_CERBT</name>
<dbReference type="EMBL" id="CP134191">
    <property type="protein sequence ID" value="WPB06927.1"/>
    <property type="molecule type" value="Genomic_DNA"/>
</dbReference>
<dbReference type="Proteomes" id="UP000230605">
    <property type="component" value="Chromosome 8"/>
</dbReference>
<dbReference type="OrthoDB" id="3649660at2759"/>
<accession>A0A2G5HUS2</accession>
<dbReference type="SUPFAM" id="SSF46785">
    <property type="entry name" value="Winged helix' DNA-binding domain"/>
    <property type="match status" value="1"/>
</dbReference>
<reference evidence="1 3" key="1">
    <citation type="submission" date="2015-10" db="EMBL/GenBank/DDBJ databases">
        <title>The cercosporin biosynthetic gene cluster was horizontally transferred to several fungal lineages and shown to be expanded in Cercospora beticola based on microsynteny with recipient genomes.</title>
        <authorList>
            <person name="De Jonge R."/>
            <person name="Ebert M.K."/>
            <person name="Suttle J.C."/>
            <person name="Jurick Ii W.M."/>
            <person name="Secor G.A."/>
            <person name="Thomma B.P."/>
            <person name="Van De Peer Y."/>
            <person name="Bolton M.D."/>
        </authorList>
    </citation>
    <scope>NUCLEOTIDE SEQUENCE [LARGE SCALE GENOMIC DNA]</scope>
    <source>
        <strain evidence="1 3">09-40</strain>
    </source>
</reference>
<evidence type="ECO:0000313" key="2">
    <source>
        <dbReference type="EMBL" id="WPB06927.1"/>
    </source>
</evidence>
<organism evidence="1 3">
    <name type="scientific">Cercospora beticola</name>
    <name type="common">Sugarbeet leaf spot fungus</name>
    <dbReference type="NCBI Taxonomy" id="122368"/>
    <lineage>
        <taxon>Eukaryota</taxon>
        <taxon>Fungi</taxon>
        <taxon>Dikarya</taxon>
        <taxon>Ascomycota</taxon>
        <taxon>Pezizomycotina</taxon>
        <taxon>Dothideomycetes</taxon>
        <taxon>Dothideomycetidae</taxon>
        <taxon>Mycosphaerellales</taxon>
        <taxon>Mycosphaerellaceae</taxon>
        <taxon>Cercospora</taxon>
    </lineage>
</organism>
<dbReference type="AlphaFoldDB" id="A0A2G5HUS2"/>
<gene>
    <name evidence="1" type="ORF">CB0940_10220</name>
    <name evidence="2" type="ORF">RHO25_011587</name>
</gene>